<protein>
    <submittedName>
        <fullName evidence="1">Uncharacterized protein</fullName>
    </submittedName>
</protein>
<dbReference type="EMBL" id="KZ308805">
    <property type="protein sequence ID" value="KAG8234391.1"/>
    <property type="molecule type" value="Genomic_DNA"/>
</dbReference>
<evidence type="ECO:0000313" key="2">
    <source>
        <dbReference type="Proteomes" id="UP000792457"/>
    </source>
</evidence>
<comment type="caution">
    <text evidence="1">The sequence shown here is derived from an EMBL/GenBank/DDBJ whole genome shotgun (WGS) entry which is preliminary data.</text>
</comment>
<organism evidence="1 2">
    <name type="scientific">Ladona fulva</name>
    <name type="common">Scarce chaser dragonfly</name>
    <name type="synonym">Libellula fulva</name>
    <dbReference type="NCBI Taxonomy" id="123851"/>
    <lineage>
        <taxon>Eukaryota</taxon>
        <taxon>Metazoa</taxon>
        <taxon>Ecdysozoa</taxon>
        <taxon>Arthropoda</taxon>
        <taxon>Hexapoda</taxon>
        <taxon>Insecta</taxon>
        <taxon>Pterygota</taxon>
        <taxon>Palaeoptera</taxon>
        <taxon>Odonata</taxon>
        <taxon>Epiprocta</taxon>
        <taxon>Anisoptera</taxon>
        <taxon>Libelluloidea</taxon>
        <taxon>Libellulidae</taxon>
        <taxon>Ladona</taxon>
    </lineage>
</organism>
<sequence>MILEKGNGFAVGKEKRDWIFLKIKDTQLKVWDLKKAQCFFEKMNCFFFPLMNSPFTWNVPG</sequence>
<name>A0A8K0KFT9_LADFU</name>
<reference evidence="1" key="2">
    <citation type="submission" date="2017-10" db="EMBL/GenBank/DDBJ databases">
        <title>Ladona fulva Genome sequencing and assembly.</title>
        <authorList>
            <person name="Murali S."/>
            <person name="Richards S."/>
            <person name="Bandaranaike D."/>
            <person name="Bellair M."/>
            <person name="Blankenburg K."/>
            <person name="Chao H."/>
            <person name="Dinh H."/>
            <person name="Doddapaneni H."/>
            <person name="Dugan-Rocha S."/>
            <person name="Elkadiri S."/>
            <person name="Gnanaolivu R."/>
            <person name="Hernandez B."/>
            <person name="Skinner E."/>
            <person name="Javaid M."/>
            <person name="Lee S."/>
            <person name="Li M."/>
            <person name="Ming W."/>
            <person name="Munidasa M."/>
            <person name="Muniz J."/>
            <person name="Nguyen L."/>
            <person name="Hughes D."/>
            <person name="Osuji N."/>
            <person name="Pu L.-L."/>
            <person name="Puazo M."/>
            <person name="Qu C."/>
            <person name="Quiroz J."/>
            <person name="Raj R."/>
            <person name="Weissenberger G."/>
            <person name="Xin Y."/>
            <person name="Zou X."/>
            <person name="Han Y."/>
            <person name="Worley K."/>
            <person name="Muzny D."/>
            <person name="Gibbs R."/>
        </authorList>
    </citation>
    <scope>NUCLEOTIDE SEQUENCE</scope>
    <source>
        <strain evidence="1">Sampled in the wild</strain>
    </source>
</reference>
<dbReference type="Proteomes" id="UP000792457">
    <property type="component" value="Unassembled WGS sequence"/>
</dbReference>
<reference evidence="1" key="1">
    <citation type="submission" date="2013-04" db="EMBL/GenBank/DDBJ databases">
        <authorList>
            <person name="Qu J."/>
            <person name="Murali S.C."/>
            <person name="Bandaranaike D."/>
            <person name="Bellair M."/>
            <person name="Blankenburg K."/>
            <person name="Chao H."/>
            <person name="Dinh H."/>
            <person name="Doddapaneni H."/>
            <person name="Downs B."/>
            <person name="Dugan-Rocha S."/>
            <person name="Elkadiri S."/>
            <person name="Gnanaolivu R.D."/>
            <person name="Hernandez B."/>
            <person name="Javaid M."/>
            <person name="Jayaseelan J.C."/>
            <person name="Lee S."/>
            <person name="Li M."/>
            <person name="Ming W."/>
            <person name="Munidasa M."/>
            <person name="Muniz J."/>
            <person name="Nguyen L."/>
            <person name="Ongeri F."/>
            <person name="Osuji N."/>
            <person name="Pu L.-L."/>
            <person name="Puazo M."/>
            <person name="Qu C."/>
            <person name="Quiroz J."/>
            <person name="Raj R."/>
            <person name="Weissenberger G."/>
            <person name="Xin Y."/>
            <person name="Zou X."/>
            <person name="Han Y."/>
            <person name="Richards S."/>
            <person name="Worley K."/>
            <person name="Muzny D."/>
            <person name="Gibbs R."/>
        </authorList>
    </citation>
    <scope>NUCLEOTIDE SEQUENCE</scope>
    <source>
        <strain evidence="1">Sampled in the wild</strain>
    </source>
</reference>
<keyword evidence="2" id="KW-1185">Reference proteome</keyword>
<dbReference type="AlphaFoldDB" id="A0A8K0KFT9"/>
<proteinExistence type="predicted"/>
<accession>A0A8K0KFT9</accession>
<gene>
    <name evidence="1" type="ORF">J437_LFUL015131</name>
</gene>
<evidence type="ECO:0000313" key="1">
    <source>
        <dbReference type="EMBL" id="KAG8234391.1"/>
    </source>
</evidence>